<dbReference type="Proteomes" id="UP001551011">
    <property type="component" value="Unassembled WGS sequence"/>
</dbReference>
<dbReference type="RefSeq" id="WP_158712524.1">
    <property type="nucleotide sequence ID" value="NZ_JBEXDP010000010.1"/>
</dbReference>
<reference evidence="1 2" key="1">
    <citation type="submission" date="2024-06" db="EMBL/GenBank/DDBJ databases">
        <title>The Natural Products Discovery Center: Release of the First 8490 Sequenced Strains for Exploring Actinobacteria Biosynthetic Diversity.</title>
        <authorList>
            <person name="Kalkreuter E."/>
            <person name="Kautsar S.A."/>
            <person name="Yang D."/>
            <person name="Bader C.D."/>
            <person name="Teijaro C.N."/>
            <person name="Fluegel L."/>
            <person name="Davis C.M."/>
            <person name="Simpson J.R."/>
            <person name="Lauterbach L."/>
            <person name="Steele A.D."/>
            <person name="Gui C."/>
            <person name="Meng S."/>
            <person name="Li G."/>
            <person name="Viehrig K."/>
            <person name="Ye F."/>
            <person name="Su P."/>
            <person name="Kiefer A.F."/>
            <person name="Nichols A."/>
            <person name="Cepeda A.J."/>
            <person name="Yan W."/>
            <person name="Fan B."/>
            <person name="Jiang Y."/>
            <person name="Adhikari A."/>
            <person name="Zheng C.-J."/>
            <person name="Schuster L."/>
            <person name="Cowan T.M."/>
            <person name="Smanski M.J."/>
            <person name="Chevrette M.G."/>
            <person name="De Carvalho L.P.S."/>
            <person name="Shen B."/>
        </authorList>
    </citation>
    <scope>NUCLEOTIDE SEQUENCE [LARGE SCALE GENOMIC DNA]</scope>
    <source>
        <strain evidence="1 2">NPDC020594</strain>
    </source>
</reference>
<protein>
    <submittedName>
        <fullName evidence="1">Uncharacterized protein</fullName>
    </submittedName>
</protein>
<organism evidence="1 2">
    <name type="scientific">Streptomyces flaveolus</name>
    <dbReference type="NCBI Taxonomy" id="67297"/>
    <lineage>
        <taxon>Bacteria</taxon>
        <taxon>Bacillati</taxon>
        <taxon>Actinomycetota</taxon>
        <taxon>Actinomycetes</taxon>
        <taxon>Kitasatosporales</taxon>
        <taxon>Streptomycetaceae</taxon>
        <taxon>Streptomyces</taxon>
    </lineage>
</organism>
<gene>
    <name evidence="1" type="ORF">AB0H04_36215</name>
</gene>
<keyword evidence="2" id="KW-1185">Reference proteome</keyword>
<comment type="caution">
    <text evidence="1">The sequence shown here is derived from an EMBL/GenBank/DDBJ whole genome shotgun (WGS) entry which is preliminary data.</text>
</comment>
<name>A0ABV3AKB8_9ACTN</name>
<dbReference type="EMBL" id="JBFAEG010000033">
    <property type="protein sequence ID" value="MEU5712230.1"/>
    <property type="molecule type" value="Genomic_DNA"/>
</dbReference>
<evidence type="ECO:0000313" key="2">
    <source>
        <dbReference type="Proteomes" id="UP001551011"/>
    </source>
</evidence>
<sequence length="47" mass="5041">MAGTAEFAAYADRTAWEVMKPDAGLPERAGVPCRMRTGNLLTAACIR</sequence>
<proteinExistence type="predicted"/>
<accession>A0ABV3AKB8</accession>
<evidence type="ECO:0000313" key="1">
    <source>
        <dbReference type="EMBL" id="MEU5712230.1"/>
    </source>
</evidence>